<sequence length="273" mass="31945">MSSSEESFEVDSNSSDSYNVNTQDFLSTIPQLSDELEYFGLKPLPQVPRDEREILMKMQTASLMSAVIDAIWNLIQIHQSSVRQHDETEDIKHRLADDNKNLRIQVDNLKKELLNKEKQLSLANESIQRLNSNFNKLQNELKLEKEQVRRLSNQISQRHSHHVHEIRKKEHEILHVQEQLRHNLGLSRSISYQDQTHNDRKSPETVYSGSDTALKLKDASKLTQEQEELYKKVIYKFESNNQALIQENTNLRDVFSKFHVSLGFLAQKFAEFM</sequence>
<evidence type="ECO:0000256" key="2">
    <source>
        <dbReference type="ARBA" id="ARBA00004300"/>
    </source>
</evidence>
<evidence type="ECO:0000313" key="12">
    <source>
        <dbReference type="Proteomes" id="UP001233999"/>
    </source>
</evidence>
<evidence type="ECO:0000256" key="10">
    <source>
        <dbReference type="SAM" id="MobiDB-lite"/>
    </source>
</evidence>
<evidence type="ECO:0000256" key="8">
    <source>
        <dbReference type="ARBA" id="ARBA00023212"/>
    </source>
</evidence>
<evidence type="ECO:0000256" key="7">
    <source>
        <dbReference type="ARBA" id="ARBA00023054"/>
    </source>
</evidence>
<dbReference type="Pfam" id="PF11559">
    <property type="entry name" value="ADIP"/>
    <property type="match status" value="1"/>
</dbReference>
<keyword evidence="4" id="KW-0963">Cytoplasm</keyword>
<dbReference type="AlphaFoldDB" id="A0AAD7ZDA9"/>
<evidence type="ECO:0000256" key="6">
    <source>
        <dbReference type="ARBA" id="ARBA00022949"/>
    </source>
</evidence>
<feature type="compositionally biased region" description="Low complexity" evidence="10">
    <location>
        <begin position="10"/>
        <end position="20"/>
    </location>
</feature>
<dbReference type="InterPro" id="IPR052300">
    <property type="entry name" value="Adhesion_Centrosome_assoc"/>
</dbReference>
<comment type="subcellular location">
    <subcellularLocation>
        <location evidence="1">Cell junction</location>
    </subcellularLocation>
    <subcellularLocation>
        <location evidence="2">Cytoplasm</location>
        <location evidence="2">Cytoskeleton</location>
        <location evidence="2">Microtubule organizing center</location>
        <location evidence="2">Centrosome</location>
    </subcellularLocation>
</comment>
<keyword evidence="6" id="KW-0965">Cell junction</keyword>
<feature type="region of interest" description="Disordered" evidence="10">
    <location>
        <begin position="1"/>
        <end position="20"/>
    </location>
</feature>
<feature type="region of interest" description="Disordered" evidence="10">
    <location>
        <begin position="188"/>
        <end position="208"/>
    </location>
</feature>
<evidence type="ECO:0000256" key="1">
    <source>
        <dbReference type="ARBA" id="ARBA00004282"/>
    </source>
</evidence>
<name>A0AAD7ZDA9_DIPPU</name>
<feature type="non-terminal residue" evidence="11">
    <location>
        <position position="1"/>
    </location>
</feature>
<dbReference type="GO" id="GO:0007155">
    <property type="term" value="P:cell adhesion"/>
    <property type="evidence" value="ECO:0007669"/>
    <property type="project" value="UniProtKB-KW"/>
</dbReference>
<dbReference type="GO" id="GO:0036064">
    <property type="term" value="C:ciliary basal body"/>
    <property type="evidence" value="ECO:0007669"/>
    <property type="project" value="TreeGrafter"/>
</dbReference>
<keyword evidence="5" id="KW-0130">Cell adhesion</keyword>
<reference evidence="11" key="2">
    <citation type="submission" date="2023-05" db="EMBL/GenBank/DDBJ databases">
        <authorList>
            <person name="Fouks B."/>
        </authorList>
    </citation>
    <scope>NUCLEOTIDE SEQUENCE</scope>
    <source>
        <strain evidence="11">Stay&amp;Tobe</strain>
        <tissue evidence="11">Testes</tissue>
    </source>
</reference>
<dbReference type="Proteomes" id="UP001233999">
    <property type="component" value="Unassembled WGS sequence"/>
</dbReference>
<evidence type="ECO:0000256" key="3">
    <source>
        <dbReference type="ARBA" id="ARBA00009291"/>
    </source>
</evidence>
<keyword evidence="12" id="KW-1185">Reference proteome</keyword>
<proteinExistence type="inferred from homology"/>
<evidence type="ECO:0000256" key="9">
    <source>
        <dbReference type="SAM" id="Coils"/>
    </source>
</evidence>
<dbReference type="PANTHER" id="PTHR46507">
    <property type="entry name" value="AFADIN- AND ALPHA-ACTININ-BINDING PROTEIN"/>
    <property type="match status" value="1"/>
</dbReference>
<organism evidence="11 12">
    <name type="scientific">Diploptera punctata</name>
    <name type="common">Pacific beetle cockroach</name>
    <dbReference type="NCBI Taxonomy" id="6984"/>
    <lineage>
        <taxon>Eukaryota</taxon>
        <taxon>Metazoa</taxon>
        <taxon>Ecdysozoa</taxon>
        <taxon>Arthropoda</taxon>
        <taxon>Hexapoda</taxon>
        <taxon>Insecta</taxon>
        <taxon>Pterygota</taxon>
        <taxon>Neoptera</taxon>
        <taxon>Polyneoptera</taxon>
        <taxon>Dictyoptera</taxon>
        <taxon>Blattodea</taxon>
        <taxon>Blaberoidea</taxon>
        <taxon>Blaberidae</taxon>
        <taxon>Diplopterinae</taxon>
        <taxon>Diploptera</taxon>
    </lineage>
</organism>
<dbReference type="PANTHER" id="PTHR46507:SF4">
    <property type="entry name" value="SSX FAMILY MEMBER 2 INTERACTING PROTEIN"/>
    <property type="match status" value="1"/>
</dbReference>
<keyword evidence="7 9" id="KW-0175">Coiled coil</keyword>
<feature type="coiled-coil region" evidence="9">
    <location>
        <begin position="92"/>
        <end position="154"/>
    </location>
</feature>
<dbReference type="EMBL" id="JASPKZ010008900">
    <property type="protein sequence ID" value="KAJ9578227.1"/>
    <property type="molecule type" value="Genomic_DNA"/>
</dbReference>
<accession>A0AAD7ZDA9</accession>
<comment type="caution">
    <text evidence="11">The sequence shown here is derived from an EMBL/GenBank/DDBJ whole genome shotgun (WGS) entry which is preliminary data.</text>
</comment>
<comment type="similarity">
    <text evidence="3">Belongs to the ADIP family.</text>
</comment>
<reference evidence="11" key="1">
    <citation type="journal article" date="2023" name="IScience">
        <title>Live-bearing cockroach genome reveals convergent evolutionary mechanisms linked to viviparity in insects and beyond.</title>
        <authorList>
            <person name="Fouks B."/>
            <person name="Harrison M.C."/>
            <person name="Mikhailova A.A."/>
            <person name="Marchal E."/>
            <person name="English S."/>
            <person name="Carruthers M."/>
            <person name="Jennings E.C."/>
            <person name="Chiamaka E.L."/>
            <person name="Frigard R.A."/>
            <person name="Pippel M."/>
            <person name="Attardo G.M."/>
            <person name="Benoit J.B."/>
            <person name="Bornberg-Bauer E."/>
            <person name="Tobe S.S."/>
        </authorList>
    </citation>
    <scope>NUCLEOTIDE SEQUENCE</scope>
    <source>
        <strain evidence="11">Stay&amp;Tobe</strain>
    </source>
</reference>
<evidence type="ECO:0000313" key="11">
    <source>
        <dbReference type="EMBL" id="KAJ9578227.1"/>
    </source>
</evidence>
<dbReference type="GO" id="GO:0070161">
    <property type="term" value="C:anchoring junction"/>
    <property type="evidence" value="ECO:0007669"/>
    <property type="project" value="UniProtKB-SubCell"/>
</dbReference>
<dbReference type="GO" id="GO:0035735">
    <property type="term" value="P:intraciliary transport involved in cilium assembly"/>
    <property type="evidence" value="ECO:0007669"/>
    <property type="project" value="TreeGrafter"/>
</dbReference>
<evidence type="ECO:0000256" key="4">
    <source>
        <dbReference type="ARBA" id="ARBA00022490"/>
    </source>
</evidence>
<dbReference type="InterPro" id="IPR021622">
    <property type="entry name" value="Afadin/alpha-actinin-bd"/>
</dbReference>
<protein>
    <submittedName>
        <fullName evidence="11">Uncharacterized protein</fullName>
    </submittedName>
</protein>
<gene>
    <name evidence="11" type="ORF">L9F63_005557</name>
</gene>
<dbReference type="GO" id="GO:0034451">
    <property type="term" value="C:centriolar satellite"/>
    <property type="evidence" value="ECO:0007669"/>
    <property type="project" value="TreeGrafter"/>
</dbReference>
<evidence type="ECO:0000256" key="5">
    <source>
        <dbReference type="ARBA" id="ARBA00022889"/>
    </source>
</evidence>
<keyword evidence="8" id="KW-0206">Cytoskeleton</keyword>